<keyword evidence="2" id="KW-1185">Reference proteome</keyword>
<dbReference type="RefSeq" id="WP_092649238.1">
    <property type="nucleotide sequence ID" value="NZ_FOHA01000001.1"/>
</dbReference>
<dbReference type="STRING" id="142588.SAMN04488559_10179"/>
<gene>
    <name evidence="1" type="ORF">SAMN04488559_10179</name>
</gene>
<sequence length="171" mass="20436">MKIYIKLNKTDNMNLGYRNLAEKMWFGIFNGKKLELSHGGNNETLCENFSLSLKWDKWLNDERWSQKKFDTEYIMLDPIRNKTILYFKTDHINILTVDKRALYTMVIEISKEVEGLISEDNMETWITVEEFINKHQEVLNLTFDEANNISLNESEILEEIEEPWNNEVEYI</sequence>
<name>A0A1H9PR74_9LACT</name>
<proteinExistence type="predicted"/>
<evidence type="ECO:0000313" key="2">
    <source>
        <dbReference type="Proteomes" id="UP000198948"/>
    </source>
</evidence>
<evidence type="ECO:0000313" key="1">
    <source>
        <dbReference type="EMBL" id="SER50590.1"/>
    </source>
</evidence>
<dbReference type="AlphaFoldDB" id="A0A1H9PR74"/>
<accession>A0A1H9PR74</accession>
<reference evidence="1 2" key="1">
    <citation type="submission" date="2016-10" db="EMBL/GenBank/DDBJ databases">
        <authorList>
            <person name="de Groot N.N."/>
        </authorList>
    </citation>
    <scope>NUCLEOTIDE SEQUENCE [LARGE SCALE GENOMIC DNA]</scope>
    <source>
        <strain evidence="1 2">DSM 13760</strain>
    </source>
</reference>
<dbReference type="Proteomes" id="UP000198948">
    <property type="component" value="Unassembled WGS sequence"/>
</dbReference>
<organism evidence="1 2">
    <name type="scientific">Isobaculum melis</name>
    <dbReference type="NCBI Taxonomy" id="142588"/>
    <lineage>
        <taxon>Bacteria</taxon>
        <taxon>Bacillati</taxon>
        <taxon>Bacillota</taxon>
        <taxon>Bacilli</taxon>
        <taxon>Lactobacillales</taxon>
        <taxon>Carnobacteriaceae</taxon>
        <taxon>Isobaculum</taxon>
    </lineage>
</organism>
<dbReference type="EMBL" id="FOHA01000001">
    <property type="protein sequence ID" value="SER50590.1"/>
    <property type="molecule type" value="Genomic_DNA"/>
</dbReference>
<protein>
    <submittedName>
        <fullName evidence="1">Uncharacterized protein</fullName>
    </submittedName>
</protein>
<dbReference type="OrthoDB" id="2222729at2"/>